<protein>
    <recommendedName>
        <fullName evidence="3">Peptidase A1 domain-containing protein</fullName>
    </recommendedName>
</protein>
<dbReference type="SUPFAM" id="SSF50630">
    <property type="entry name" value="Acid proteases"/>
    <property type="match status" value="1"/>
</dbReference>
<dbReference type="CDD" id="cd05476">
    <property type="entry name" value="pepsin_A_like_plant"/>
    <property type="match status" value="1"/>
</dbReference>
<feature type="domain" description="Peptidase A1" evidence="3">
    <location>
        <begin position="1"/>
        <end position="290"/>
    </location>
</feature>
<keyword evidence="2" id="KW-0378">Hydrolase</keyword>
<sequence length="297" mass="33018">MSGKRRYFEGVDYCLLGIWIDNKSFGQLEELTSILFEDFGLSIGLSRDPRKNWGLVASPLSAGIARFGQTPESLPSQLGLSKFSYCLISQRLDDTSESSDLVLYRGSSSDAKTPSLSYTPFRKNPSNNSALREFYYVDLLKVFVGIPENNANGNGGTIVDSGSTVTSMEKPIFDAMATAFEAEMGNFSRASVDVETSNGSNLLCFNITGLKFEKIKFPELTFEFKGWAKLEFLVVNYFVPFDVDNSSLVCLTIVTDSTLDSDGPAIILGNTQLQNFYVEFDLENDRFGFWIQTCNKK</sequence>
<dbReference type="GO" id="GO:0008233">
    <property type="term" value="F:peptidase activity"/>
    <property type="evidence" value="ECO:0007669"/>
    <property type="project" value="UniProtKB-KW"/>
</dbReference>
<reference evidence="4 5" key="1">
    <citation type="submission" date="2024-01" db="EMBL/GenBank/DDBJ databases">
        <title>A telomere-to-telomere, gap-free genome of sweet tea (Lithocarpus litseifolius).</title>
        <authorList>
            <person name="Zhou J."/>
        </authorList>
    </citation>
    <scope>NUCLEOTIDE SEQUENCE [LARGE SCALE GENOMIC DNA]</scope>
    <source>
        <strain evidence="4">Zhou-2022a</strain>
        <tissue evidence="4">Leaf</tissue>
    </source>
</reference>
<dbReference type="PROSITE" id="PS51767">
    <property type="entry name" value="PEPTIDASE_A1"/>
    <property type="match status" value="1"/>
</dbReference>
<dbReference type="Gene3D" id="2.40.70.10">
    <property type="entry name" value="Acid Proteases"/>
    <property type="match status" value="1"/>
</dbReference>
<evidence type="ECO:0000313" key="4">
    <source>
        <dbReference type="EMBL" id="KAL0008716.1"/>
    </source>
</evidence>
<dbReference type="PANTHER" id="PTHR47967:SF36">
    <property type="entry name" value="PEPTIDASE A1 DOMAIN-CONTAINING PROTEIN"/>
    <property type="match status" value="1"/>
</dbReference>
<dbReference type="AlphaFoldDB" id="A0AAW2DI10"/>
<dbReference type="InterPro" id="IPR032799">
    <property type="entry name" value="TAXi_C"/>
</dbReference>
<name>A0AAW2DI10_9ROSI</name>
<dbReference type="InterPro" id="IPR033121">
    <property type="entry name" value="PEPTIDASE_A1"/>
</dbReference>
<evidence type="ECO:0000313" key="5">
    <source>
        <dbReference type="Proteomes" id="UP001459277"/>
    </source>
</evidence>
<keyword evidence="1" id="KW-0645">Protease</keyword>
<keyword evidence="5" id="KW-1185">Reference proteome</keyword>
<dbReference type="Pfam" id="PF14541">
    <property type="entry name" value="TAXi_C"/>
    <property type="match status" value="1"/>
</dbReference>
<proteinExistence type="predicted"/>
<evidence type="ECO:0000259" key="3">
    <source>
        <dbReference type="PROSITE" id="PS51767"/>
    </source>
</evidence>
<organism evidence="4 5">
    <name type="scientific">Lithocarpus litseifolius</name>
    <dbReference type="NCBI Taxonomy" id="425828"/>
    <lineage>
        <taxon>Eukaryota</taxon>
        <taxon>Viridiplantae</taxon>
        <taxon>Streptophyta</taxon>
        <taxon>Embryophyta</taxon>
        <taxon>Tracheophyta</taxon>
        <taxon>Spermatophyta</taxon>
        <taxon>Magnoliopsida</taxon>
        <taxon>eudicotyledons</taxon>
        <taxon>Gunneridae</taxon>
        <taxon>Pentapetalae</taxon>
        <taxon>rosids</taxon>
        <taxon>fabids</taxon>
        <taxon>Fagales</taxon>
        <taxon>Fagaceae</taxon>
        <taxon>Lithocarpus</taxon>
    </lineage>
</organism>
<evidence type="ECO:0000256" key="2">
    <source>
        <dbReference type="ARBA" id="ARBA00022801"/>
    </source>
</evidence>
<dbReference type="GO" id="GO:0005576">
    <property type="term" value="C:extracellular region"/>
    <property type="evidence" value="ECO:0007669"/>
    <property type="project" value="TreeGrafter"/>
</dbReference>
<dbReference type="PANTHER" id="PTHR47967">
    <property type="entry name" value="OS07G0603500 PROTEIN-RELATED"/>
    <property type="match status" value="1"/>
</dbReference>
<dbReference type="Proteomes" id="UP001459277">
    <property type="component" value="Unassembled WGS sequence"/>
</dbReference>
<comment type="caution">
    <text evidence="4">The sequence shown here is derived from an EMBL/GenBank/DDBJ whole genome shotgun (WGS) entry which is preliminary data.</text>
</comment>
<dbReference type="EMBL" id="JAZDWU010000003">
    <property type="protein sequence ID" value="KAL0008716.1"/>
    <property type="molecule type" value="Genomic_DNA"/>
</dbReference>
<gene>
    <name evidence="4" type="ORF">SO802_010218</name>
</gene>
<evidence type="ECO:0000256" key="1">
    <source>
        <dbReference type="ARBA" id="ARBA00022670"/>
    </source>
</evidence>
<dbReference type="InterPro" id="IPR034161">
    <property type="entry name" value="Pepsin-like_plant"/>
</dbReference>
<dbReference type="InterPro" id="IPR051708">
    <property type="entry name" value="Plant_Aspart_Prot_A1"/>
</dbReference>
<dbReference type="GO" id="GO:0006508">
    <property type="term" value="P:proteolysis"/>
    <property type="evidence" value="ECO:0007669"/>
    <property type="project" value="UniProtKB-KW"/>
</dbReference>
<dbReference type="InterPro" id="IPR021109">
    <property type="entry name" value="Peptidase_aspartic_dom_sf"/>
</dbReference>
<accession>A0AAW2DI10</accession>